<dbReference type="AlphaFoldDB" id="A0AAV7PX91"/>
<gene>
    <name evidence="2" type="ORF">NDU88_009889</name>
</gene>
<feature type="region of interest" description="Disordered" evidence="1">
    <location>
        <begin position="40"/>
        <end position="110"/>
    </location>
</feature>
<evidence type="ECO:0000313" key="2">
    <source>
        <dbReference type="EMBL" id="KAJ1131554.1"/>
    </source>
</evidence>
<accession>A0AAV7PX91</accession>
<sequence length="186" mass="20529">MNQRWGEIGRVNGTLATVLRNGRSVTRNVSCFKRGVLNKESSAKGPSYDEEEIQEAWGHPAKSSTEAPLPRQEGDASPAQQLSGPREPDPKCQEEATSRSPKHDLCPNLTPSQRLRSLVSLAYLESPAVLEMLTLLFLFLDGKMADTLMVEEAVLDKSSQGASEKASRPAHLIQLRRQQIQHKPTS</sequence>
<organism evidence="2 3">
    <name type="scientific">Pleurodeles waltl</name>
    <name type="common">Iberian ribbed newt</name>
    <dbReference type="NCBI Taxonomy" id="8319"/>
    <lineage>
        <taxon>Eukaryota</taxon>
        <taxon>Metazoa</taxon>
        <taxon>Chordata</taxon>
        <taxon>Craniata</taxon>
        <taxon>Vertebrata</taxon>
        <taxon>Euteleostomi</taxon>
        <taxon>Amphibia</taxon>
        <taxon>Batrachia</taxon>
        <taxon>Caudata</taxon>
        <taxon>Salamandroidea</taxon>
        <taxon>Salamandridae</taxon>
        <taxon>Pleurodelinae</taxon>
        <taxon>Pleurodeles</taxon>
    </lineage>
</organism>
<evidence type="ECO:0000256" key="1">
    <source>
        <dbReference type="SAM" id="MobiDB-lite"/>
    </source>
</evidence>
<evidence type="ECO:0000313" key="3">
    <source>
        <dbReference type="Proteomes" id="UP001066276"/>
    </source>
</evidence>
<comment type="caution">
    <text evidence="2">The sequence shown here is derived from an EMBL/GenBank/DDBJ whole genome shotgun (WGS) entry which is preliminary data.</text>
</comment>
<name>A0AAV7PX91_PLEWA</name>
<dbReference type="EMBL" id="JANPWB010000011">
    <property type="protein sequence ID" value="KAJ1131554.1"/>
    <property type="molecule type" value="Genomic_DNA"/>
</dbReference>
<dbReference type="Proteomes" id="UP001066276">
    <property type="component" value="Chromosome 7"/>
</dbReference>
<keyword evidence="3" id="KW-1185">Reference proteome</keyword>
<protein>
    <submittedName>
        <fullName evidence="2">Uncharacterized protein</fullName>
    </submittedName>
</protein>
<feature type="compositionally biased region" description="Basic and acidic residues" evidence="1">
    <location>
        <begin position="86"/>
        <end position="105"/>
    </location>
</feature>
<proteinExistence type="predicted"/>
<reference evidence="2" key="1">
    <citation type="journal article" date="2022" name="bioRxiv">
        <title>Sequencing and chromosome-scale assembly of the giantPleurodeles waltlgenome.</title>
        <authorList>
            <person name="Brown T."/>
            <person name="Elewa A."/>
            <person name="Iarovenko S."/>
            <person name="Subramanian E."/>
            <person name="Araus A.J."/>
            <person name="Petzold A."/>
            <person name="Susuki M."/>
            <person name="Suzuki K.-i.T."/>
            <person name="Hayashi T."/>
            <person name="Toyoda A."/>
            <person name="Oliveira C."/>
            <person name="Osipova E."/>
            <person name="Leigh N.D."/>
            <person name="Simon A."/>
            <person name="Yun M.H."/>
        </authorList>
    </citation>
    <scope>NUCLEOTIDE SEQUENCE</scope>
    <source>
        <strain evidence="2">20211129_DDA</strain>
        <tissue evidence="2">Liver</tissue>
    </source>
</reference>